<keyword evidence="2 5" id="KW-0812">Transmembrane</keyword>
<dbReference type="GO" id="GO:0005886">
    <property type="term" value="C:plasma membrane"/>
    <property type="evidence" value="ECO:0007669"/>
    <property type="project" value="UniProtKB-SubCell"/>
</dbReference>
<reference evidence="6 7" key="1">
    <citation type="submission" date="2019-12" db="EMBL/GenBank/DDBJ databases">
        <authorList>
            <person name="Lee S.D."/>
        </authorList>
    </citation>
    <scope>NUCLEOTIDE SEQUENCE [LARGE SCALE GENOMIC DNA]</scope>
    <source>
        <strain evidence="6 7">GH1-50</strain>
    </source>
</reference>
<keyword evidence="4 5" id="KW-0472">Membrane</keyword>
<accession>A0A7C9MEW4</accession>
<name>A0A7C9MEW4_9RHOB</name>
<evidence type="ECO:0000256" key="1">
    <source>
        <dbReference type="ARBA" id="ARBA00004141"/>
    </source>
</evidence>
<evidence type="ECO:0000256" key="5">
    <source>
        <dbReference type="RuleBase" id="RU363041"/>
    </source>
</evidence>
<keyword evidence="3 5" id="KW-1133">Transmembrane helix</keyword>
<feature type="transmembrane region" description="Helical" evidence="5">
    <location>
        <begin position="184"/>
        <end position="204"/>
    </location>
</feature>
<sequence length="273" mass="27802">MDMDFITTLAFYLVPAGAFAGVLAGLLGVGGGIVLVPAFLAAFTALGYDSPALMQLCLGTSLATIIVTSIRSLGRHKRHDAVDSGILKTWAPGIAVGALIGVVVANRLGSDALEAIFGGLTILVGSWLIFGREGFRLGDDMPTGGLRAGLSAGTGLLSTLMGIGGGSIGVPLMTAFGRPVHKAVGTAAGFGLLIAVPSVLGFLVSSIPVDERPPMTVGSVNWPAFAIVIAMTWATTPIGVALAHRLPAKRLRRFFGGFLLLVGARIAWGALAG</sequence>
<keyword evidence="7" id="KW-1185">Reference proteome</keyword>
<evidence type="ECO:0000313" key="6">
    <source>
        <dbReference type="EMBL" id="MXQ07356.1"/>
    </source>
</evidence>
<gene>
    <name evidence="6" type="ORF">GQ651_05800</name>
</gene>
<evidence type="ECO:0000313" key="7">
    <source>
        <dbReference type="Proteomes" id="UP000480350"/>
    </source>
</evidence>
<organism evidence="6 7">
    <name type="scientific">Kangsaoukella pontilimi</name>
    <dbReference type="NCBI Taxonomy" id="2691042"/>
    <lineage>
        <taxon>Bacteria</taxon>
        <taxon>Pseudomonadati</taxon>
        <taxon>Pseudomonadota</taxon>
        <taxon>Alphaproteobacteria</taxon>
        <taxon>Rhodobacterales</taxon>
        <taxon>Paracoccaceae</taxon>
        <taxon>Kangsaoukella</taxon>
    </lineage>
</organism>
<feature type="transmembrane region" description="Helical" evidence="5">
    <location>
        <begin position="85"/>
        <end position="105"/>
    </location>
</feature>
<evidence type="ECO:0000256" key="4">
    <source>
        <dbReference type="ARBA" id="ARBA00023136"/>
    </source>
</evidence>
<dbReference type="Pfam" id="PF01925">
    <property type="entry name" value="TauE"/>
    <property type="match status" value="1"/>
</dbReference>
<evidence type="ECO:0000256" key="2">
    <source>
        <dbReference type="ARBA" id="ARBA00022692"/>
    </source>
</evidence>
<dbReference type="PANTHER" id="PTHR43483:SF3">
    <property type="entry name" value="MEMBRANE TRANSPORTER PROTEIN HI_0806-RELATED"/>
    <property type="match status" value="1"/>
</dbReference>
<comment type="caution">
    <text evidence="6">The sequence shown here is derived from an EMBL/GenBank/DDBJ whole genome shotgun (WGS) entry which is preliminary data.</text>
</comment>
<dbReference type="PANTHER" id="PTHR43483">
    <property type="entry name" value="MEMBRANE TRANSPORTER PROTEIN HI_0806-RELATED"/>
    <property type="match status" value="1"/>
</dbReference>
<feature type="transmembrane region" description="Helical" evidence="5">
    <location>
        <begin position="12"/>
        <end position="40"/>
    </location>
</feature>
<dbReference type="InterPro" id="IPR002781">
    <property type="entry name" value="TM_pro_TauE-like"/>
</dbReference>
<feature type="transmembrane region" description="Helical" evidence="5">
    <location>
        <begin position="52"/>
        <end position="73"/>
    </location>
</feature>
<comment type="subcellular location">
    <subcellularLocation>
        <location evidence="5">Cell membrane</location>
        <topology evidence="5">Multi-pass membrane protein</topology>
    </subcellularLocation>
    <subcellularLocation>
        <location evidence="1">Membrane</location>
        <topology evidence="1">Multi-pass membrane protein</topology>
    </subcellularLocation>
</comment>
<dbReference type="RefSeq" id="WP_160763233.1">
    <property type="nucleotide sequence ID" value="NZ_WUPT01000001.1"/>
</dbReference>
<evidence type="ECO:0000256" key="3">
    <source>
        <dbReference type="ARBA" id="ARBA00022989"/>
    </source>
</evidence>
<dbReference type="Proteomes" id="UP000480350">
    <property type="component" value="Unassembled WGS sequence"/>
</dbReference>
<dbReference type="EMBL" id="WUPT01000001">
    <property type="protein sequence ID" value="MXQ07356.1"/>
    <property type="molecule type" value="Genomic_DNA"/>
</dbReference>
<feature type="transmembrane region" description="Helical" evidence="5">
    <location>
        <begin position="224"/>
        <end position="242"/>
    </location>
</feature>
<reference evidence="6 7" key="2">
    <citation type="submission" date="2020-03" db="EMBL/GenBank/DDBJ databases">
        <title>Kangsaoukella pontilimi gen. nov., sp. nov., a new member of the family Rhodobacteraceae isolated from a tidal mudflat.</title>
        <authorList>
            <person name="Kim I.S."/>
        </authorList>
    </citation>
    <scope>NUCLEOTIDE SEQUENCE [LARGE SCALE GENOMIC DNA]</scope>
    <source>
        <strain evidence="6 7">GH1-50</strain>
    </source>
</reference>
<feature type="transmembrane region" description="Helical" evidence="5">
    <location>
        <begin position="112"/>
        <end position="130"/>
    </location>
</feature>
<feature type="transmembrane region" description="Helical" evidence="5">
    <location>
        <begin position="254"/>
        <end position="271"/>
    </location>
</feature>
<keyword evidence="5" id="KW-1003">Cell membrane</keyword>
<proteinExistence type="inferred from homology"/>
<protein>
    <recommendedName>
        <fullName evidence="5">Probable membrane transporter protein</fullName>
    </recommendedName>
</protein>
<dbReference type="AlphaFoldDB" id="A0A7C9MEW4"/>
<comment type="similarity">
    <text evidence="5">Belongs to the 4-toluene sulfonate uptake permease (TSUP) (TC 2.A.102) family.</text>
</comment>